<dbReference type="InterPro" id="IPR012951">
    <property type="entry name" value="BBE"/>
</dbReference>
<dbReference type="InterPro" id="IPR016166">
    <property type="entry name" value="FAD-bd_PCMH"/>
</dbReference>
<proteinExistence type="inferred from homology"/>
<dbReference type="Gene3D" id="3.30.465.10">
    <property type="match status" value="1"/>
</dbReference>
<dbReference type="Pfam" id="PF01565">
    <property type="entry name" value="FAD_binding_4"/>
    <property type="match status" value="1"/>
</dbReference>
<evidence type="ECO:0000256" key="3">
    <source>
        <dbReference type="ARBA" id="ARBA00022630"/>
    </source>
</evidence>
<evidence type="ECO:0000256" key="5">
    <source>
        <dbReference type="ARBA" id="ARBA00023002"/>
    </source>
</evidence>
<dbReference type="PROSITE" id="PS51387">
    <property type="entry name" value="FAD_PCMH"/>
    <property type="match status" value="1"/>
</dbReference>
<evidence type="ECO:0000313" key="8">
    <source>
        <dbReference type="Proteomes" id="UP001500975"/>
    </source>
</evidence>
<dbReference type="PANTHER" id="PTHR42973">
    <property type="entry name" value="BINDING OXIDOREDUCTASE, PUTATIVE (AFU_ORTHOLOGUE AFUA_1G17690)-RELATED"/>
    <property type="match status" value="1"/>
</dbReference>
<evidence type="ECO:0000256" key="4">
    <source>
        <dbReference type="ARBA" id="ARBA00022827"/>
    </source>
</evidence>
<dbReference type="InterPro" id="IPR006094">
    <property type="entry name" value="Oxid_FAD_bind_N"/>
</dbReference>
<keyword evidence="3" id="KW-0285">Flavoprotein</keyword>
<dbReference type="Gene3D" id="3.30.43.10">
    <property type="entry name" value="Uridine Diphospho-n-acetylenolpyruvylglucosamine Reductase, domain 2"/>
    <property type="match status" value="1"/>
</dbReference>
<comment type="similarity">
    <text evidence="2">Belongs to the oxygen-dependent FAD-linked oxidoreductase family.</text>
</comment>
<name>A0ABP8I894_9BURK</name>
<evidence type="ECO:0000313" key="7">
    <source>
        <dbReference type="EMBL" id="GAA4353461.1"/>
    </source>
</evidence>
<evidence type="ECO:0000259" key="6">
    <source>
        <dbReference type="PROSITE" id="PS51387"/>
    </source>
</evidence>
<reference evidence="8" key="1">
    <citation type="journal article" date="2019" name="Int. J. Syst. Evol. Microbiol.">
        <title>The Global Catalogue of Microorganisms (GCM) 10K type strain sequencing project: providing services to taxonomists for standard genome sequencing and annotation.</title>
        <authorList>
            <consortium name="The Broad Institute Genomics Platform"/>
            <consortium name="The Broad Institute Genome Sequencing Center for Infectious Disease"/>
            <person name="Wu L."/>
            <person name="Ma J."/>
        </authorList>
    </citation>
    <scope>NUCLEOTIDE SEQUENCE [LARGE SCALE GENOMIC DNA]</scope>
    <source>
        <strain evidence="8">JCM 17804</strain>
    </source>
</reference>
<protein>
    <submittedName>
        <fullName evidence="7">FAD-binding oxidoreductase</fullName>
    </submittedName>
</protein>
<accession>A0ABP8I894</accession>
<dbReference type="EMBL" id="BAABGJ010000077">
    <property type="protein sequence ID" value="GAA4353461.1"/>
    <property type="molecule type" value="Genomic_DNA"/>
</dbReference>
<dbReference type="InterPro" id="IPR050416">
    <property type="entry name" value="FAD-linked_Oxidoreductase"/>
</dbReference>
<keyword evidence="4" id="KW-0274">FAD</keyword>
<dbReference type="Proteomes" id="UP001500975">
    <property type="component" value="Unassembled WGS sequence"/>
</dbReference>
<feature type="domain" description="FAD-binding PCMH-type" evidence="6">
    <location>
        <begin position="64"/>
        <end position="235"/>
    </location>
</feature>
<dbReference type="Pfam" id="PF08031">
    <property type="entry name" value="BBE"/>
    <property type="match status" value="1"/>
</dbReference>
<dbReference type="SUPFAM" id="SSF56176">
    <property type="entry name" value="FAD-binding/transporter-associated domain-like"/>
    <property type="match status" value="1"/>
</dbReference>
<dbReference type="InterPro" id="IPR016169">
    <property type="entry name" value="FAD-bd_PCMH_sub2"/>
</dbReference>
<comment type="caution">
    <text evidence="7">The sequence shown here is derived from an EMBL/GenBank/DDBJ whole genome shotgun (WGS) entry which is preliminary data.</text>
</comment>
<keyword evidence="5" id="KW-0560">Oxidoreductase</keyword>
<dbReference type="InterPro" id="IPR016167">
    <property type="entry name" value="FAD-bd_PCMH_sub1"/>
</dbReference>
<keyword evidence="8" id="KW-1185">Reference proteome</keyword>
<evidence type="ECO:0000256" key="2">
    <source>
        <dbReference type="ARBA" id="ARBA00005466"/>
    </source>
</evidence>
<dbReference type="PANTHER" id="PTHR42973:SF39">
    <property type="entry name" value="FAD-BINDING PCMH-TYPE DOMAIN-CONTAINING PROTEIN"/>
    <property type="match status" value="1"/>
</dbReference>
<gene>
    <name evidence="7" type="ORF">GCM10023165_43700</name>
</gene>
<sequence length="487" mass="52708">MEALFPHPTPLEHQMQSLTYLTLDKDVRQVRQPEVDAFAAQISGGVIGMADAAYEEARKVWNGMVDRRPALIARCLTEADVQASLRFAKAHRMLTSVRGGGHHIAGNAVAEGGLMIDMSGMRTVRVDPDKRVAYVGPGALLSDLDRETQAHGLAVPLGINSTTGVAGLTLGGGFGWLTRRHGMSIDNLRSVTVVTPDGEVRIASADSEPELFWALRGGGGNFGVVTSFEFQLHPVGPEVYAGLVVYPFAQARQVLRAWRDFCESASDELTVWTVMRKAPPLPFLPESVHGREVVILPMVWCGDLAAGEKAVAPVLKFGDPIGSHLGPTPYAGFQTAFDPLLAPGARNYWKTNNFSGLSDAAIDMLIDNAGRLPGPECEIFVAQMGGAMGRVKPDATAFVGRDARFIMNVHGRWTDAGEDDKVRNWARGVFQQAAPHATASGYVNFLTEDEAGRVADSYGPNYARLQATKRRYDPDNMLRMNLNIAPA</sequence>
<organism evidence="7 8">
    <name type="scientific">Variovorax defluvii</name>
    <dbReference type="NCBI Taxonomy" id="913761"/>
    <lineage>
        <taxon>Bacteria</taxon>
        <taxon>Pseudomonadati</taxon>
        <taxon>Pseudomonadota</taxon>
        <taxon>Betaproteobacteria</taxon>
        <taxon>Burkholderiales</taxon>
        <taxon>Comamonadaceae</taxon>
        <taxon>Variovorax</taxon>
    </lineage>
</organism>
<dbReference type="Gene3D" id="3.40.462.20">
    <property type="match status" value="1"/>
</dbReference>
<evidence type="ECO:0000256" key="1">
    <source>
        <dbReference type="ARBA" id="ARBA00001974"/>
    </source>
</evidence>
<comment type="cofactor">
    <cofactor evidence="1">
        <name>FAD</name>
        <dbReference type="ChEBI" id="CHEBI:57692"/>
    </cofactor>
</comment>
<dbReference type="InterPro" id="IPR036318">
    <property type="entry name" value="FAD-bd_PCMH-like_sf"/>
</dbReference>